<name>A0A0L6CWP6_9RHOB</name>
<protein>
    <submittedName>
        <fullName evidence="1">Uncharacterized protein</fullName>
    </submittedName>
</protein>
<reference evidence="2" key="1">
    <citation type="submission" date="2015-07" db="EMBL/GenBank/DDBJ databases">
        <title>Draft Genome Sequence of Roseovarius tolerans EL-164, a producer of N-Acylated Alanine Methyl Esters (NAMEs).</title>
        <authorList>
            <person name="Voget S."/>
            <person name="Bruns H."/>
            <person name="Wagner-Doebler I."/>
            <person name="Schulz S."/>
            <person name="Daniel R."/>
        </authorList>
    </citation>
    <scope>NUCLEOTIDE SEQUENCE [LARGE SCALE GENOMIC DNA]</scope>
    <source>
        <strain evidence="2">EL-164</strain>
    </source>
</reference>
<dbReference type="PATRIC" id="fig|74031.6.peg.1439"/>
<accession>A0A0L6CWP6</accession>
<dbReference type="PROSITE" id="PS51257">
    <property type="entry name" value="PROKAR_LIPOPROTEIN"/>
    <property type="match status" value="1"/>
</dbReference>
<dbReference type="Proteomes" id="UP000037046">
    <property type="component" value="Unassembled WGS sequence"/>
</dbReference>
<organism evidence="1 2">
    <name type="scientific">Roseovarius tolerans</name>
    <dbReference type="NCBI Taxonomy" id="74031"/>
    <lineage>
        <taxon>Bacteria</taxon>
        <taxon>Pseudomonadati</taxon>
        <taxon>Pseudomonadota</taxon>
        <taxon>Alphaproteobacteria</taxon>
        <taxon>Rhodobacterales</taxon>
        <taxon>Roseobacteraceae</taxon>
        <taxon>Roseovarius</taxon>
    </lineage>
</organism>
<dbReference type="OrthoDB" id="7728363at2"/>
<evidence type="ECO:0000313" key="1">
    <source>
        <dbReference type="EMBL" id="KNX42070.1"/>
    </source>
</evidence>
<sequence>MPKDIASPSPCAGFIVANCAALACAARLLGGQAALKRAQRLIEDFSLAPPLTRRLNRELDALEDLLALRHVHDFDRVEAAQFSKIDPLDPAVEEICQLLDGLRAARAAEATAG</sequence>
<gene>
    <name evidence="1" type="ORF">ROTO_14110</name>
</gene>
<keyword evidence="2" id="KW-1185">Reference proteome</keyword>
<dbReference type="AlphaFoldDB" id="A0A0L6CWP6"/>
<proteinExistence type="predicted"/>
<comment type="caution">
    <text evidence="1">The sequence shown here is derived from an EMBL/GenBank/DDBJ whole genome shotgun (WGS) entry which is preliminary data.</text>
</comment>
<evidence type="ECO:0000313" key="2">
    <source>
        <dbReference type="Proteomes" id="UP000037046"/>
    </source>
</evidence>
<dbReference type="EMBL" id="LGVV01000013">
    <property type="protein sequence ID" value="KNX42070.1"/>
    <property type="molecule type" value="Genomic_DNA"/>
</dbReference>
<dbReference type="RefSeq" id="WP_050662321.1">
    <property type="nucleotide sequence ID" value="NZ_CP118494.1"/>
</dbReference>